<organism evidence="3">
    <name type="scientific">Schistosoma curassoni</name>
    <dbReference type="NCBI Taxonomy" id="6186"/>
    <lineage>
        <taxon>Eukaryota</taxon>
        <taxon>Metazoa</taxon>
        <taxon>Spiralia</taxon>
        <taxon>Lophotrochozoa</taxon>
        <taxon>Platyhelminthes</taxon>
        <taxon>Trematoda</taxon>
        <taxon>Digenea</taxon>
        <taxon>Strigeidida</taxon>
        <taxon>Schistosomatoidea</taxon>
        <taxon>Schistosomatidae</taxon>
        <taxon>Schistosoma</taxon>
    </lineage>
</organism>
<evidence type="ECO:0000313" key="2">
    <source>
        <dbReference type="Proteomes" id="UP000279833"/>
    </source>
</evidence>
<evidence type="ECO:0000313" key="1">
    <source>
        <dbReference type="EMBL" id="VDO78876.1"/>
    </source>
</evidence>
<dbReference type="Proteomes" id="UP000279833">
    <property type="component" value="Unassembled WGS sequence"/>
</dbReference>
<accession>A0A183JK18</accession>
<keyword evidence="2" id="KW-1185">Reference proteome</keyword>
<proteinExistence type="predicted"/>
<name>A0A183JK18_9TREM</name>
<sequence length="79" mass="8738">MELDDPDFADDLTFPSYTRGQMKVNTANVTAASASVDFNIHKKKGKVLRCNMENTNPLTLDGEALGDGNFHVPGQHHHR</sequence>
<reference evidence="3" key="1">
    <citation type="submission" date="2016-06" db="UniProtKB">
        <authorList>
            <consortium name="WormBaseParasite"/>
        </authorList>
    </citation>
    <scope>IDENTIFICATION</scope>
</reference>
<dbReference type="WBParaSite" id="SCUD_0000304601-mRNA-1">
    <property type="protein sequence ID" value="SCUD_0000304601-mRNA-1"/>
    <property type="gene ID" value="SCUD_0000304601"/>
</dbReference>
<protein>
    <submittedName>
        <fullName evidence="3">SHSP domain-containing protein</fullName>
    </submittedName>
</protein>
<dbReference type="EMBL" id="UZAK01003255">
    <property type="protein sequence ID" value="VDO78876.1"/>
    <property type="molecule type" value="Genomic_DNA"/>
</dbReference>
<dbReference type="AlphaFoldDB" id="A0A183JK18"/>
<gene>
    <name evidence="1" type="ORF">SCUD_LOCUS3046</name>
</gene>
<reference evidence="1 2" key="2">
    <citation type="submission" date="2018-11" db="EMBL/GenBank/DDBJ databases">
        <authorList>
            <consortium name="Pathogen Informatics"/>
        </authorList>
    </citation>
    <scope>NUCLEOTIDE SEQUENCE [LARGE SCALE GENOMIC DNA]</scope>
    <source>
        <strain evidence="1">Dakar</strain>
        <strain evidence="2">Dakar, Senegal</strain>
    </source>
</reference>
<evidence type="ECO:0000313" key="3">
    <source>
        <dbReference type="WBParaSite" id="SCUD_0000304601-mRNA-1"/>
    </source>
</evidence>